<proteinExistence type="predicted"/>
<dbReference type="AlphaFoldDB" id="A0A226F3K2"/>
<dbReference type="OMA" id="ANDCKIN"/>
<protein>
    <submittedName>
        <fullName evidence="1">Uncharacterized protein</fullName>
    </submittedName>
</protein>
<name>A0A226F3K2_FOLCA</name>
<accession>A0A226F3K2</accession>
<keyword evidence="2" id="KW-1185">Reference proteome</keyword>
<feature type="non-terminal residue" evidence="1">
    <location>
        <position position="1"/>
    </location>
</feature>
<sequence>SLELFVGKTFYLTMGSRSAFEDLTELLSGTRASESSEIDKMCAEVTTKGFKSSIEGYNGNYLVVDCAIILDNKGVQDCTANPRTEFPDRHKSVSGIQTLAWTDNKENLVVVRCSHKGDKNDWVLYSFNTSISDEIKKTVEHQVSRMGFRPSEYPIHYSDYSNCNLTKGDD</sequence>
<organism evidence="1 2">
    <name type="scientific">Folsomia candida</name>
    <name type="common">Springtail</name>
    <dbReference type="NCBI Taxonomy" id="158441"/>
    <lineage>
        <taxon>Eukaryota</taxon>
        <taxon>Metazoa</taxon>
        <taxon>Ecdysozoa</taxon>
        <taxon>Arthropoda</taxon>
        <taxon>Hexapoda</taxon>
        <taxon>Collembola</taxon>
        <taxon>Entomobryomorpha</taxon>
        <taxon>Isotomoidea</taxon>
        <taxon>Isotomidae</taxon>
        <taxon>Proisotominae</taxon>
        <taxon>Folsomia</taxon>
    </lineage>
</organism>
<reference evidence="1 2" key="1">
    <citation type="submission" date="2015-12" db="EMBL/GenBank/DDBJ databases">
        <title>The genome of Folsomia candida.</title>
        <authorList>
            <person name="Faddeeva A."/>
            <person name="Derks M.F."/>
            <person name="Anvar Y."/>
            <person name="Smit S."/>
            <person name="Van Straalen N."/>
            <person name="Roelofs D."/>
        </authorList>
    </citation>
    <scope>NUCLEOTIDE SEQUENCE [LARGE SCALE GENOMIC DNA]</scope>
    <source>
        <strain evidence="1 2">VU population</strain>
        <tissue evidence="1">Whole body</tissue>
    </source>
</reference>
<dbReference type="Proteomes" id="UP000198287">
    <property type="component" value="Unassembled WGS sequence"/>
</dbReference>
<dbReference type="EMBL" id="LNIX01000001">
    <property type="protein sequence ID" value="OXA64372.1"/>
    <property type="molecule type" value="Genomic_DNA"/>
</dbReference>
<evidence type="ECO:0000313" key="2">
    <source>
        <dbReference type="Proteomes" id="UP000198287"/>
    </source>
</evidence>
<evidence type="ECO:0000313" key="1">
    <source>
        <dbReference type="EMBL" id="OXA64372.1"/>
    </source>
</evidence>
<comment type="caution">
    <text evidence="1">The sequence shown here is derived from an EMBL/GenBank/DDBJ whole genome shotgun (WGS) entry which is preliminary data.</text>
</comment>
<gene>
    <name evidence="1" type="ORF">Fcan01_02666</name>
</gene>